<protein>
    <submittedName>
        <fullName evidence="1">Uncharacterized protein</fullName>
    </submittedName>
</protein>
<dbReference type="KEGG" id="plad:PPGU16_23480"/>
<keyword evidence="2" id="KW-1185">Reference proteome</keyword>
<accession>A0A7I8BM46</accession>
<sequence>MGYKLAASHDGYARAGMAGGGATVRGSIRKAEIRHGKTLMRGKSLAFNTHWPATDTSRGAPCGLHLRPAQSCCAGRRQQASELSSFWTARHYYNLCDRNNR</sequence>
<dbReference type="Proteomes" id="UP000510888">
    <property type="component" value="Chromosome 1"/>
</dbReference>
<organism evidence="1 2">
    <name type="scientific">Paraburkholderia largidicola</name>
    <dbReference type="NCBI Taxonomy" id="3014751"/>
    <lineage>
        <taxon>Bacteria</taxon>
        <taxon>Pseudomonadati</taxon>
        <taxon>Pseudomonadota</taxon>
        <taxon>Betaproteobacteria</taxon>
        <taxon>Burkholderiales</taxon>
        <taxon>Burkholderiaceae</taxon>
        <taxon>Paraburkholderia</taxon>
    </lineage>
</organism>
<name>A0A7I8BM46_9BURK</name>
<proteinExistence type="predicted"/>
<evidence type="ECO:0000313" key="2">
    <source>
        <dbReference type="Proteomes" id="UP000510888"/>
    </source>
</evidence>
<evidence type="ECO:0000313" key="1">
    <source>
        <dbReference type="EMBL" id="BCF89281.1"/>
    </source>
</evidence>
<gene>
    <name evidence="1" type="ORF">PPGU16_23480</name>
</gene>
<reference evidence="1 2" key="1">
    <citation type="journal article" date="2020" name="Genes (Basel)">
        <title>Genomic Comparison of Insect Gut Symbionts from Divergent Burkholderia Subclades.</title>
        <authorList>
            <person name="Takeshita K."/>
            <person name="Kikuchi Y."/>
        </authorList>
    </citation>
    <scope>NUCLEOTIDE SEQUENCE [LARGE SCALE GENOMIC DNA]</scope>
    <source>
        <strain evidence="1 2">PGU16</strain>
    </source>
</reference>
<dbReference type="EMBL" id="AP023174">
    <property type="protein sequence ID" value="BCF89281.1"/>
    <property type="molecule type" value="Genomic_DNA"/>
</dbReference>
<dbReference type="AlphaFoldDB" id="A0A7I8BM46"/>